<dbReference type="Gene3D" id="3.90.79.10">
    <property type="entry name" value="Nucleoside Triphosphate Pyrophosphohydrolase"/>
    <property type="match status" value="1"/>
</dbReference>
<keyword evidence="5" id="KW-1185">Reference proteome</keyword>
<reference evidence="5" key="1">
    <citation type="journal article" date="2019" name="Int. J. Syst. Evol. Microbiol.">
        <title>The Global Catalogue of Microorganisms (GCM) 10K type strain sequencing project: providing services to taxonomists for standard genome sequencing and annotation.</title>
        <authorList>
            <consortium name="The Broad Institute Genomics Platform"/>
            <consortium name="The Broad Institute Genome Sequencing Center for Infectious Disease"/>
            <person name="Wu L."/>
            <person name="Ma J."/>
        </authorList>
    </citation>
    <scope>NUCLEOTIDE SEQUENCE [LARGE SCALE GENOMIC DNA]</scope>
    <source>
        <strain evidence="5">KCTC 15012</strain>
    </source>
</reference>
<sequence length="133" mass="14233">MTTTNQPRLGCGAAILHDGQILLIQRRRPPEAGCWGLPGGKVDWLEPVAAAVAREIAEELGLRLGPLSLLCVVDQIDPAGGEHWVAPVYRADSWEGEPRLVEPDKHQGFGWFGLDALPEPLTVATRAAVAALA</sequence>
<protein>
    <submittedName>
        <fullName evidence="4">NUDIX domain-containing protein</fullName>
    </submittedName>
</protein>
<evidence type="ECO:0000256" key="1">
    <source>
        <dbReference type="ARBA" id="ARBA00001946"/>
    </source>
</evidence>
<dbReference type="CDD" id="cd04679">
    <property type="entry name" value="NUDIX_MutT_Nudt1"/>
    <property type="match status" value="1"/>
</dbReference>
<evidence type="ECO:0000313" key="5">
    <source>
        <dbReference type="Proteomes" id="UP001597296"/>
    </source>
</evidence>
<dbReference type="PANTHER" id="PTHR43046:SF14">
    <property type="entry name" value="MUTT_NUDIX FAMILY PROTEIN"/>
    <property type="match status" value="1"/>
</dbReference>
<gene>
    <name evidence="4" type="ORF">ACFSNB_06760</name>
</gene>
<evidence type="ECO:0000313" key="4">
    <source>
        <dbReference type="EMBL" id="MFD2233501.1"/>
    </source>
</evidence>
<dbReference type="InterPro" id="IPR015797">
    <property type="entry name" value="NUDIX_hydrolase-like_dom_sf"/>
</dbReference>
<name>A0ABW5C9U5_9PROT</name>
<dbReference type="PROSITE" id="PS00893">
    <property type="entry name" value="NUDIX_BOX"/>
    <property type="match status" value="1"/>
</dbReference>
<dbReference type="InterPro" id="IPR000086">
    <property type="entry name" value="NUDIX_hydrolase_dom"/>
</dbReference>
<organism evidence="4 5">
    <name type="scientific">Phaeospirillum tilakii</name>
    <dbReference type="NCBI Taxonomy" id="741673"/>
    <lineage>
        <taxon>Bacteria</taxon>
        <taxon>Pseudomonadati</taxon>
        <taxon>Pseudomonadota</taxon>
        <taxon>Alphaproteobacteria</taxon>
        <taxon>Rhodospirillales</taxon>
        <taxon>Rhodospirillaceae</taxon>
        <taxon>Phaeospirillum</taxon>
    </lineage>
</organism>
<dbReference type="PANTHER" id="PTHR43046">
    <property type="entry name" value="GDP-MANNOSE MANNOSYL HYDROLASE"/>
    <property type="match status" value="1"/>
</dbReference>
<dbReference type="EMBL" id="JBHUIY010000010">
    <property type="protein sequence ID" value="MFD2233501.1"/>
    <property type="molecule type" value="Genomic_DNA"/>
</dbReference>
<dbReference type="Proteomes" id="UP001597296">
    <property type="component" value="Unassembled WGS sequence"/>
</dbReference>
<proteinExistence type="predicted"/>
<comment type="caution">
    <text evidence="4">The sequence shown here is derived from an EMBL/GenBank/DDBJ whole genome shotgun (WGS) entry which is preliminary data.</text>
</comment>
<accession>A0ABW5C9U5</accession>
<dbReference type="RefSeq" id="WP_377315277.1">
    <property type="nucleotide sequence ID" value="NZ_JBHUIY010000010.1"/>
</dbReference>
<dbReference type="InterPro" id="IPR020084">
    <property type="entry name" value="NUDIX_hydrolase_CS"/>
</dbReference>
<evidence type="ECO:0000256" key="2">
    <source>
        <dbReference type="ARBA" id="ARBA00022801"/>
    </source>
</evidence>
<dbReference type="Pfam" id="PF00293">
    <property type="entry name" value="NUDIX"/>
    <property type="match status" value="1"/>
</dbReference>
<evidence type="ECO:0000259" key="3">
    <source>
        <dbReference type="PROSITE" id="PS51462"/>
    </source>
</evidence>
<comment type="cofactor">
    <cofactor evidence="1">
        <name>Mg(2+)</name>
        <dbReference type="ChEBI" id="CHEBI:18420"/>
    </cofactor>
</comment>
<dbReference type="PROSITE" id="PS51462">
    <property type="entry name" value="NUDIX"/>
    <property type="match status" value="1"/>
</dbReference>
<dbReference type="SUPFAM" id="SSF55811">
    <property type="entry name" value="Nudix"/>
    <property type="match status" value="1"/>
</dbReference>
<feature type="domain" description="Nudix hydrolase" evidence="3">
    <location>
        <begin position="6"/>
        <end position="133"/>
    </location>
</feature>
<keyword evidence="2" id="KW-0378">Hydrolase</keyword>